<evidence type="ECO:0000256" key="1">
    <source>
        <dbReference type="SAM" id="Phobius"/>
    </source>
</evidence>
<feature type="transmembrane region" description="Helical" evidence="1">
    <location>
        <begin position="94"/>
        <end position="112"/>
    </location>
</feature>
<reference evidence="2 3" key="1">
    <citation type="submission" date="2022-12" db="EMBL/GenBank/DDBJ databases">
        <title>Draft genome sequence of Paenibacillus sp. dW9.</title>
        <authorList>
            <person name="Choi E.-W."/>
            <person name="Kim D.-U."/>
        </authorList>
    </citation>
    <scope>NUCLEOTIDE SEQUENCE [LARGE SCALE GENOMIC DNA]</scope>
    <source>
        <strain evidence="3">dW9</strain>
    </source>
</reference>
<feature type="transmembrane region" description="Helical" evidence="1">
    <location>
        <begin position="69"/>
        <end position="88"/>
    </location>
</feature>
<protein>
    <submittedName>
        <fullName evidence="2">Metal-dependent hydrolase</fullName>
    </submittedName>
</protein>
<keyword evidence="2" id="KW-0378">Hydrolase</keyword>
<keyword evidence="1" id="KW-0812">Transmembrane</keyword>
<dbReference type="Proteomes" id="UP001527882">
    <property type="component" value="Unassembled WGS sequence"/>
</dbReference>
<gene>
    <name evidence="2" type="ORF">O9H85_11960</name>
</gene>
<dbReference type="RefSeq" id="WP_269881586.1">
    <property type="nucleotide sequence ID" value="NZ_JAQAGZ010000006.1"/>
</dbReference>
<dbReference type="PANTHER" id="PTHR40031">
    <property type="entry name" value="HYPOTHETICAL MEMBRANE SPANNING PROTEIN"/>
    <property type="match status" value="1"/>
</dbReference>
<evidence type="ECO:0000313" key="2">
    <source>
        <dbReference type="EMBL" id="MCZ8513125.1"/>
    </source>
</evidence>
<dbReference type="InterPro" id="IPR053170">
    <property type="entry name" value="Transcription_regulator"/>
</dbReference>
<dbReference type="GO" id="GO:0016787">
    <property type="term" value="F:hydrolase activity"/>
    <property type="evidence" value="ECO:0007669"/>
    <property type="project" value="UniProtKB-KW"/>
</dbReference>
<dbReference type="Pfam" id="PF04307">
    <property type="entry name" value="YdjM"/>
    <property type="match status" value="1"/>
</dbReference>
<keyword evidence="3" id="KW-1185">Reference proteome</keyword>
<keyword evidence="1" id="KW-1133">Transmembrane helix</keyword>
<keyword evidence="1" id="KW-0472">Membrane</keyword>
<dbReference type="EMBL" id="JAQAGZ010000006">
    <property type="protein sequence ID" value="MCZ8513125.1"/>
    <property type="molecule type" value="Genomic_DNA"/>
</dbReference>
<accession>A0ABT4Q8D0</accession>
<dbReference type="PANTHER" id="PTHR40031:SF1">
    <property type="entry name" value="MEMBRANE-BOUND METAL-DEPENDENT HYDROLASE"/>
    <property type="match status" value="1"/>
</dbReference>
<proteinExistence type="predicted"/>
<feature type="transmembrane region" description="Helical" evidence="1">
    <location>
        <begin position="133"/>
        <end position="154"/>
    </location>
</feature>
<feature type="transmembrane region" description="Helical" evidence="1">
    <location>
        <begin position="160"/>
        <end position="180"/>
    </location>
</feature>
<comment type="caution">
    <text evidence="2">The sequence shown here is derived from an EMBL/GenBank/DDBJ whole genome shotgun (WGS) entry which is preliminary data.</text>
</comment>
<evidence type="ECO:0000313" key="3">
    <source>
        <dbReference type="Proteomes" id="UP001527882"/>
    </source>
</evidence>
<dbReference type="InterPro" id="IPR007404">
    <property type="entry name" value="YdjM-like"/>
</dbReference>
<organism evidence="2 3">
    <name type="scientific">Paenibacillus gyeongsangnamensis</name>
    <dbReference type="NCBI Taxonomy" id="3388067"/>
    <lineage>
        <taxon>Bacteria</taxon>
        <taxon>Bacillati</taxon>
        <taxon>Bacillota</taxon>
        <taxon>Bacilli</taxon>
        <taxon>Bacillales</taxon>
        <taxon>Paenibacillaceae</taxon>
        <taxon>Paenibacillus</taxon>
    </lineage>
</organism>
<sequence length="320" mass="36379">MDTGSHLLFGATLAGLAMLSPTVANDPQLAHAVLAATMIGSHAPDFDTIARVKGYAAYIRVHRGLTHSVPALFLWPLALSFTLSYAFAVSDHWVLLYGWSLAAVVFHVFLDACNAYGVQCLRPFNKRWHHWDILSLFDPFLFAIHAAGLVVWLNSGWNPGWMFAGVYGITFVYIAIRALYQRRVVSRVRRELSMEGICHVVPSLHWFRWQFVMETDGYFYTGTVRGKLVQVQDVYAKDEGNSIIQATLATDGVRAFLQFAQRIHVICKEQGDGFEVQWRDVRFWYNHQLPFGVDVKLDRELNVVSASLGWRKRAWDPPFV</sequence>
<name>A0ABT4Q8D0_9BACL</name>